<gene>
    <name evidence="1" type="ORF">BDV96DRAFT_16670</name>
</gene>
<protein>
    <submittedName>
        <fullName evidence="1">Uncharacterized protein</fullName>
    </submittedName>
</protein>
<proteinExistence type="predicted"/>
<dbReference type="Proteomes" id="UP000799770">
    <property type="component" value="Unassembled WGS sequence"/>
</dbReference>
<sequence>MEVIATIGVISSVVQLVDFSSRCLAKGVQLYQSTSGVLDENEAIGTALEHLVSLKDVVLNATASDADSALKELCQAVTGAALELAEALEKVKVKKAPGEAARWRSMRKAIRSVWSKEKIRELEHRLEGLRLELSLHITFKTR</sequence>
<organism evidence="1 2">
    <name type="scientific">Lophiotrema nucula</name>
    <dbReference type="NCBI Taxonomy" id="690887"/>
    <lineage>
        <taxon>Eukaryota</taxon>
        <taxon>Fungi</taxon>
        <taxon>Dikarya</taxon>
        <taxon>Ascomycota</taxon>
        <taxon>Pezizomycotina</taxon>
        <taxon>Dothideomycetes</taxon>
        <taxon>Pleosporomycetidae</taxon>
        <taxon>Pleosporales</taxon>
        <taxon>Lophiotremataceae</taxon>
        <taxon>Lophiotrema</taxon>
    </lineage>
</organism>
<reference evidence="1" key="1">
    <citation type="journal article" date="2020" name="Stud. Mycol.">
        <title>101 Dothideomycetes genomes: a test case for predicting lifestyles and emergence of pathogens.</title>
        <authorList>
            <person name="Haridas S."/>
            <person name="Albert R."/>
            <person name="Binder M."/>
            <person name="Bloem J."/>
            <person name="Labutti K."/>
            <person name="Salamov A."/>
            <person name="Andreopoulos B."/>
            <person name="Baker S."/>
            <person name="Barry K."/>
            <person name="Bills G."/>
            <person name="Bluhm B."/>
            <person name="Cannon C."/>
            <person name="Castanera R."/>
            <person name="Culley D."/>
            <person name="Daum C."/>
            <person name="Ezra D."/>
            <person name="Gonzalez J."/>
            <person name="Henrissat B."/>
            <person name="Kuo A."/>
            <person name="Liang C."/>
            <person name="Lipzen A."/>
            <person name="Lutzoni F."/>
            <person name="Magnuson J."/>
            <person name="Mondo S."/>
            <person name="Nolan M."/>
            <person name="Ohm R."/>
            <person name="Pangilinan J."/>
            <person name="Park H.-J."/>
            <person name="Ramirez L."/>
            <person name="Alfaro M."/>
            <person name="Sun H."/>
            <person name="Tritt A."/>
            <person name="Yoshinaga Y."/>
            <person name="Zwiers L.-H."/>
            <person name="Turgeon B."/>
            <person name="Goodwin S."/>
            <person name="Spatafora J."/>
            <person name="Crous P."/>
            <person name="Grigoriev I."/>
        </authorList>
    </citation>
    <scope>NUCLEOTIDE SEQUENCE</scope>
    <source>
        <strain evidence="1">CBS 627.86</strain>
    </source>
</reference>
<keyword evidence="2" id="KW-1185">Reference proteome</keyword>
<dbReference type="EMBL" id="ML977319">
    <property type="protein sequence ID" value="KAF2116983.1"/>
    <property type="molecule type" value="Genomic_DNA"/>
</dbReference>
<dbReference type="OrthoDB" id="3558752at2759"/>
<evidence type="ECO:0000313" key="2">
    <source>
        <dbReference type="Proteomes" id="UP000799770"/>
    </source>
</evidence>
<name>A0A6A5ZDK0_9PLEO</name>
<dbReference type="AlphaFoldDB" id="A0A6A5ZDK0"/>
<accession>A0A6A5ZDK0</accession>
<evidence type="ECO:0000313" key="1">
    <source>
        <dbReference type="EMBL" id="KAF2116983.1"/>
    </source>
</evidence>